<protein>
    <submittedName>
        <fullName evidence="3">Universal stress protein</fullName>
    </submittedName>
</protein>
<reference evidence="3 4" key="1">
    <citation type="submission" date="2024-03" db="EMBL/GenBank/DDBJ databases">
        <title>Sequence of Lycoming College Course Isolates.</title>
        <authorList>
            <person name="Plotts O."/>
            <person name="Newman J."/>
        </authorList>
    </citation>
    <scope>NUCLEOTIDE SEQUENCE [LARGE SCALE GENOMIC DNA]</scope>
    <source>
        <strain evidence="3 4">CJB-3</strain>
    </source>
</reference>
<comment type="similarity">
    <text evidence="1">Belongs to the universal stress protein A family.</text>
</comment>
<dbReference type="Gene3D" id="3.40.50.12370">
    <property type="match status" value="1"/>
</dbReference>
<evidence type="ECO:0000313" key="4">
    <source>
        <dbReference type="Proteomes" id="UP001378956"/>
    </source>
</evidence>
<dbReference type="Proteomes" id="UP001378956">
    <property type="component" value="Unassembled WGS sequence"/>
</dbReference>
<sequence length="283" mass="31662">MKTIIIATDFSASALNAARYAASLSKQLHAKQILLYHSYELPVATEIPFPENRDAHILHEKSITSLNNVKTAISDLCAEDTAIEIFTDDSPIIMGLEQLSKQYPDPFVVIGITGKSRGLTALIGSNTISIVKSVSMPILVIPNESSYTTIKNMVLSCDLKEVNETSPVNTIKSFMHALNTRLLLLNVDHNESAHFNPDRIIEQYNLHKLWDNETPEYHYTDNPDVALGIMEFAKQYASGIVIIVAKTYGFFEGLFHKSMTRKLALNTQLPLLILKEVHQKVHQ</sequence>
<dbReference type="InterPro" id="IPR006015">
    <property type="entry name" value="Universal_stress_UspA"/>
</dbReference>
<dbReference type="PRINTS" id="PR01438">
    <property type="entry name" value="UNVRSLSTRESS"/>
</dbReference>
<dbReference type="SUPFAM" id="SSF52402">
    <property type="entry name" value="Adenine nucleotide alpha hydrolases-like"/>
    <property type="match status" value="2"/>
</dbReference>
<evidence type="ECO:0000313" key="3">
    <source>
        <dbReference type="EMBL" id="MEJ2902205.1"/>
    </source>
</evidence>
<evidence type="ECO:0000259" key="2">
    <source>
        <dbReference type="Pfam" id="PF00582"/>
    </source>
</evidence>
<organism evidence="3 4">
    <name type="scientific">Pedobacter panaciterrae</name>
    <dbReference type="NCBI Taxonomy" id="363849"/>
    <lineage>
        <taxon>Bacteria</taxon>
        <taxon>Pseudomonadati</taxon>
        <taxon>Bacteroidota</taxon>
        <taxon>Sphingobacteriia</taxon>
        <taxon>Sphingobacteriales</taxon>
        <taxon>Sphingobacteriaceae</taxon>
        <taxon>Pedobacter</taxon>
    </lineage>
</organism>
<comment type="caution">
    <text evidence="3">The sequence shown here is derived from an EMBL/GenBank/DDBJ whole genome shotgun (WGS) entry which is preliminary data.</text>
</comment>
<dbReference type="EMBL" id="JBBEUB010000002">
    <property type="protein sequence ID" value="MEJ2902205.1"/>
    <property type="molecule type" value="Genomic_DNA"/>
</dbReference>
<accession>A0ABU8NJ05</accession>
<evidence type="ECO:0000256" key="1">
    <source>
        <dbReference type="ARBA" id="ARBA00008791"/>
    </source>
</evidence>
<dbReference type="InterPro" id="IPR006016">
    <property type="entry name" value="UspA"/>
</dbReference>
<dbReference type="CDD" id="cd00293">
    <property type="entry name" value="USP-like"/>
    <property type="match status" value="1"/>
</dbReference>
<dbReference type="Pfam" id="PF00582">
    <property type="entry name" value="Usp"/>
    <property type="match status" value="1"/>
</dbReference>
<keyword evidence="4" id="KW-1185">Reference proteome</keyword>
<name>A0ABU8NJ05_9SPHI</name>
<dbReference type="RefSeq" id="WP_337715967.1">
    <property type="nucleotide sequence ID" value="NZ_JBBEUB010000002.1"/>
</dbReference>
<proteinExistence type="inferred from homology"/>
<gene>
    <name evidence="3" type="ORF">WAE58_07205</name>
</gene>
<feature type="domain" description="UspA" evidence="2">
    <location>
        <begin position="1"/>
        <end position="142"/>
    </location>
</feature>